<keyword evidence="3 6" id="KW-0805">Transcription regulation</keyword>
<keyword evidence="11" id="KW-1185">Reference proteome</keyword>
<keyword evidence="2 6" id="KW-0678">Repressor</keyword>
<comment type="caution">
    <text evidence="9">The sequence shown here is derived from an EMBL/GenBank/DDBJ whole genome shotgun (WGS) entry which is preliminary data.</text>
</comment>
<dbReference type="NCBIfam" id="TIGR01568">
    <property type="entry name" value="A_thal_3678"/>
    <property type="match status" value="1"/>
</dbReference>
<dbReference type="EMBL" id="JBDFQZ010000005">
    <property type="protein sequence ID" value="KAK9725526.1"/>
    <property type="molecule type" value="Genomic_DNA"/>
</dbReference>
<organism evidence="9 11">
    <name type="scientific">Saponaria officinalis</name>
    <name type="common">Common soapwort</name>
    <name type="synonym">Lychnis saponaria</name>
    <dbReference type="NCBI Taxonomy" id="3572"/>
    <lineage>
        <taxon>Eukaryota</taxon>
        <taxon>Viridiplantae</taxon>
        <taxon>Streptophyta</taxon>
        <taxon>Embryophyta</taxon>
        <taxon>Tracheophyta</taxon>
        <taxon>Spermatophyta</taxon>
        <taxon>Magnoliopsida</taxon>
        <taxon>eudicotyledons</taxon>
        <taxon>Gunneridae</taxon>
        <taxon>Pentapetalae</taxon>
        <taxon>Caryophyllales</taxon>
        <taxon>Caryophyllaceae</taxon>
        <taxon>Caryophylleae</taxon>
        <taxon>Saponaria</taxon>
    </lineage>
</organism>
<comment type="subcellular location">
    <subcellularLocation>
        <location evidence="1 6">Nucleus</location>
    </subcellularLocation>
</comment>
<evidence type="ECO:0000256" key="2">
    <source>
        <dbReference type="ARBA" id="ARBA00022491"/>
    </source>
</evidence>
<dbReference type="GO" id="GO:0005634">
    <property type="term" value="C:nucleus"/>
    <property type="evidence" value="ECO:0007669"/>
    <property type="project" value="UniProtKB-SubCell"/>
</dbReference>
<evidence type="ECO:0000256" key="1">
    <source>
        <dbReference type="ARBA" id="ARBA00004123"/>
    </source>
</evidence>
<sequence length="225" mass="25668">MPRIFKKNLHLCFFKINCLPTHFSPPFTLEDDNYPHNNFTNNKNNINNKAEIIMKSYNSIYDDLYTTPTTFTTTSSSSTSTSTDDNYETDPAAFPTVSQRFFVSSPGSSNSILDYSTSASSSTDDDVVRKKRNGGGVPVKKYSSDPYTDFRRSMLEMIRARESELYHQGGRIRYEDSNDWEFFQELILSYLSLNPKKTHKLIIRAFSDVLVSLALDHHQCLASAC</sequence>
<evidence type="ECO:0000256" key="7">
    <source>
        <dbReference type="SAM" id="MobiDB-lite"/>
    </source>
</evidence>
<feature type="region of interest" description="Disordered" evidence="7">
    <location>
        <begin position="115"/>
        <end position="140"/>
    </location>
</feature>
<evidence type="ECO:0000256" key="4">
    <source>
        <dbReference type="ARBA" id="ARBA00023163"/>
    </source>
</evidence>
<evidence type="ECO:0000259" key="8">
    <source>
        <dbReference type="PROSITE" id="PS51754"/>
    </source>
</evidence>
<protein>
    <recommendedName>
        <fullName evidence="6">Transcription repressor</fullName>
    </recommendedName>
    <alternativeName>
        <fullName evidence="6">Ovate family protein</fullName>
    </alternativeName>
</protein>
<feature type="domain" description="OVATE" evidence="8">
    <location>
        <begin position="139"/>
        <end position="212"/>
    </location>
</feature>
<name>A0AAW1KWW7_SAPOF</name>
<dbReference type="PROSITE" id="PS51754">
    <property type="entry name" value="OVATE"/>
    <property type="match status" value="1"/>
</dbReference>
<keyword evidence="4 6" id="KW-0804">Transcription</keyword>
<evidence type="ECO:0000256" key="5">
    <source>
        <dbReference type="ARBA" id="ARBA00023242"/>
    </source>
</evidence>
<dbReference type="InterPro" id="IPR038933">
    <property type="entry name" value="Ovate"/>
</dbReference>
<dbReference type="PANTHER" id="PTHR33057:SF21">
    <property type="entry name" value="TRANSCRIPTION REPRESSOR"/>
    <property type="match status" value="1"/>
</dbReference>
<evidence type="ECO:0000256" key="6">
    <source>
        <dbReference type="RuleBase" id="RU367028"/>
    </source>
</evidence>
<reference evidence="9 11" key="1">
    <citation type="submission" date="2024-03" db="EMBL/GenBank/DDBJ databases">
        <title>WGS assembly of Saponaria officinalis var. Norfolk2.</title>
        <authorList>
            <person name="Jenkins J."/>
            <person name="Shu S."/>
            <person name="Grimwood J."/>
            <person name="Barry K."/>
            <person name="Goodstein D."/>
            <person name="Schmutz J."/>
            <person name="Leebens-Mack J."/>
            <person name="Osbourn A."/>
        </authorList>
    </citation>
    <scope>NUCLEOTIDE SEQUENCE [LARGE SCALE GENOMIC DNA]</scope>
    <source>
        <strain evidence="11">cv. Norfolk2</strain>
        <strain evidence="9">JIC</strain>
        <tissue evidence="9">Leaf</tissue>
    </source>
</reference>
<proteinExistence type="predicted"/>
<dbReference type="Pfam" id="PF04844">
    <property type="entry name" value="Ovate"/>
    <property type="match status" value="1"/>
</dbReference>
<keyword evidence="5 6" id="KW-0539">Nucleus</keyword>
<dbReference type="AlphaFoldDB" id="A0AAW1KWW7"/>
<dbReference type="PANTHER" id="PTHR33057">
    <property type="entry name" value="TRANSCRIPTION REPRESSOR OFP7-RELATED"/>
    <property type="match status" value="1"/>
</dbReference>
<dbReference type="Proteomes" id="UP001443914">
    <property type="component" value="Unassembled WGS sequence"/>
</dbReference>
<dbReference type="GO" id="GO:0045892">
    <property type="term" value="P:negative regulation of DNA-templated transcription"/>
    <property type="evidence" value="ECO:0007669"/>
    <property type="project" value="UniProtKB-UniRule"/>
</dbReference>
<dbReference type="EMBL" id="JBDFQZ010000005">
    <property type="protein sequence ID" value="KAK9725525.1"/>
    <property type="molecule type" value="Genomic_DNA"/>
</dbReference>
<evidence type="ECO:0000313" key="11">
    <source>
        <dbReference type="Proteomes" id="UP001443914"/>
    </source>
</evidence>
<accession>A0AAW1KWW7</accession>
<evidence type="ECO:0000313" key="9">
    <source>
        <dbReference type="EMBL" id="KAK9725525.1"/>
    </source>
</evidence>
<evidence type="ECO:0000313" key="10">
    <source>
        <dbReference type="EMBL" id="KAK9725526.1"/>
    </source>
</evidence>
<gene>
    <name evidence="9" type="ORF">RND81_05G150700</name>
    <name evidence="10" type="ORF">RND81_05G150800</name>
</gene>
<dbReference type="InterPro" id="IPR006458">
    <property type="entry name" value="Ovate_C"/>
</dbReference>
<comment type="function">
    <text evidence="6">Transcriptional repressor that regulates multiple aspects of plant growth and development.</text>
</comment>
<evidence type="ECO:0000256" key="3">
    <source>
        <dbReference type="ARBA" id="ARBA00023015"/>
    </source>
</evidence>